<feature type="domain" description="TadE-like" evidence="2">
    <location>
        <begin position="20"/>
        <end position="61"/>
    </location>
</feature>
<keyword evidence="1" id="KW-1133">Transmembrane helix</keyword>
<protein>
    <recommendedName>
        <fullName evidence="2">TadE-like domain-containing protein</fullName>
    </recommendedName>
</protein>
<gene>
    <name evidence="3" type="ORF">LCGC14_1000970</name>
</gene>
<evidence type="ECO:0000313" key="3">
    <source>
        <dbReference type="EMBL" id="KKN13972.1"/>
    </source>
</evidence>
<evidence type="ECO:0000259" key="2">
    <source>
        <dbReference type="Pfam" id="PF07811"/>
    </source>
</evidence>
<keyword evidence="1" id="KW-0812">Transmembrane</keyword>
<dbReference type="InterPro" id="IPR012495">
    <property type="entry name" value="TadE-like_dom"/>
</dbReference>
<accession>A0A0F9NPL1</accession>
<proteinExistence type="predicted"/>
<comment type="caution">
    <text evidence="3">The sequence shown here is derived from an EMBL/GenBank/DDBJ whole genome shotgun (WGS) entry which is preliminary data.</text>
</comment>
<keyword evidence="1" id="KW-0472">Membrane</keyword>
<name>A0A0F9NPL1_9ZZZZ</name>
<organism evidence="3">
    <name type="scientific">marine sediment metagenome</name>
    <dbReference type="NCBI Taxonomy" id="412755"/>
    <lineage>
        <taxon>unclassified sequences</taxon>
        <taxon>metagenomes</taxon>
        <taxon>ecological metagenomes</taxon>
    </lineage>
</organism>
<dbReference type="Pfam" id="PF07811">
    <property type="entry name" value="TadE"/>
    <property type="match status" value="1"/>
</dbReference>
<sequence>MMGRCKKAWRRFQKAEDGAVVLIEFVILMPLVFGIFLLSIDMSLYSLRQVHLNRGLEDAVRYIRLHTRTPITHTMIKDMICSGAGTIGDCENTLRLEMVKVDPRAFSQLDQNADCVDKSLPVEPERGFVLGKQHELMLLRACVKFDTMLPGSNYGFDFETDGSGQGRMMAIASFVQEPN</sequence>
<reference evidence="3" key="1">
    <citation type="journal article" date="2015" name="Nature">
        <title>Complex archaea that bridge the gap between prokaryotes and eukaryotes.</title>
        <authorList>
            <person name="Spang A."/>
            <person name="Saw J.H."/>
            <person name="Jorgensen S.L."/>
            <person name="Zaremba-Niedzwiedzka K."/>
            <person name="Martijn J."/>
            <person name="Lind A.E."/>
            <person name="van Eijk R."/>
            <person name="Schleper C."/>
            <person name="Guy L."/>
            <person name="Ettema T.J."/>
        </authorList>
    </citation>
    <scope>NUCLEOTIDE SEQUENCE</scope>
</reference>
<dbReference type="AlphaFoldDB" id="A0A0F9NPL1"/>
<dbReference type="EMBL" id="LAZR01003866">
    <property type="protein sequence ID" value="KKN13972.1"/>
    <property type="molecule type" value="Genomic_DNA"/>
</dbReference>
<evidence type="ECO:0000256" key="1">
    <source>
        <dbReference type="SAM" id="Phobius"/>
    </source>
</evidence>
<feature type="transmembrane region" description="Helical" evidence="1">
    <location>
        <begin position="21"/>
        <end position="40"/>
    </location>
</feature>